<dbReference type="KEGG" id="plon:Pla110_30910"/>
<evidence type="ECO:0000313" key="3">
    <source>
        <dbReference type="Proteomes" id="UP000317178"/>
    </source>
</evidence>
<name>A0A518CQ47_9PLAN</name>
<dbReference type="Proteomes" id="UP000317178">
    <property type="component" value="Chromosome"/>
</dbReference>
<gene>
    <name evidence="2" type="ORF">Pla110_30910</name>
</gene>
<feature type="compositionally biased region" description="Basic and acidic residues" evidence="1">
    <location>
        <begin position="451"/>
        <end position="468"/>
    </location>
</feature>
<dbReference type="RefSeq" id="WP_144996622.1">
    <property type="nucleotide sequence ID" value="NZ_CP036281.1"/>
</dbReference>
<dbReference type="AlphaFoldDB" id="A0A518CQ47"/>
<dbReference type="Gene3D" id="2.130.10.10">
    <property type="entry name" value="YVTN repeat-like/Quinoprotein amine dehydrogenase"/>
    <property type="match status" value="1"/>
</dbReference>
<evidence type="ECO:0008006" key="4">
    <source>
        <dbReference type="Google" id="ProtNLM"/>
    </source>
</evidence>
<dbReference type="EMBL" id="CP036281">
    <property type="protein sequence ID" value="QDU81350.1"/>
    <property type="molecule type" value="Genomic_DNA"/>
</dbReference>
<dbReference type="OrthoDB" id="5752563at2"/>
<evidence type="ECO:0000256" key="1">
    <source>
        <dbReference type="SAM" id="MobiDB-lite"/>
    </source>
</evidence>
<dbReference type="InterPro" id="IPR015943">
    <property type="entry name" value="WD40/YVTN_repeat-like_dom_sf"/>
</dbReference>
<reference evidence="2 3" key="1">
    <citation type="submission" date="2019-02" db="EMBL/GenBank/DDBJ databases">
        <title>Deep-cultivation of Planctomycetes and their phenomic and genomic characterization uncovers novel biology.</title>
        <authorList>
            <person name="Wiegand S."/>
            <person name="Jogler M."/>
            <person name="Boedeker C."/>
            <person name="Pinto D."/>
            <person name="Vollmers J."/>
            <person name="Rivas-Marin E."/>
            <person name="Kohn T."/>
            <person name="Peeters S.H."/>
            <person name="Heuer A."/>
            <person name="Rast P."/>
            <person name="Oberbeckmann S."/>
            <person name="Bunk B."/>
            <person name="Jeske O."/>
            <person name="Meyerdierks A."/>
            <person name="Storesund J.E."/>
            <person name="Kallscheuer N."/>
            <person name="Luecker S."/>
            <person name="Lage O.M."/>
            <person name="Pohl T."/>
            <person name="Merkel B.J."/>
            <person name="Hornburger P."/>
            <person name="Mueller R.-W."/>
            <person name="Bruemmer F."/>
            <person name="Labrenz M."/>
            <person name="Spormann A.M."/>
            <person name="Op den Camp H."/>
            <person name="Overmann J."/>
            <person name="Amann R."/>
            <person name="Jetten M.S.M."/>
            <person name="Mascher T."/>
            <person name="Medema M.H."/>
            <person name="Devos D.P."/>
            <person name="Kaster A.-K."/>
            <person name="Ovreas L."/>
            <person name="Rohde M."/>
            <person name="Galperin M.Y."/>
            <person name="Jogler C."/>
        </authorList>
    </citation>
    <scope>NUCLEOTIDE SEQUENCE [LARGE SCALE GENOMIC DNA]</scope>
    <source>
        <strain evidence="2 3">Pla110</strain>
    </source>
</reference>
<feature type="region of interest" description="Disordered" evidence="1">
    <location>
        <begin position="431"/>
        <end position="468"/>
    </location>
</feature>
<protein>
    <recommendedName>
        <fullName evidence="4">Two component regulator propeller</fullName>
    </recommendedName>
</protein>
<sequence length="801" mass="90656">MKRHSLNKGFSWLVLAGLVIGTTLATIEPLQAKPPIRGTGKGEVVGEYLQQVAVQYTKEEGLPSKDILCLAADNGIFAGTAKGIAQFEGSTWKTVLKTSSPVVALTTLGDTVFYATQTEIGQLGVDDKAIATIRDGVTITEMLLTPEGLYISSNEGLDLLPNGSSEQVEVKAFNDILPPETTVNQLAYSEGRGLAIASTNGLYLYSAKDNQAARIHAATAAGGWFLADVRGVGFDSQGQLRVAAPQGIAFETQEGWDLLTGSEGLPYNDFTKLAVGSKDDVWYATHIGAVHRYDDIWEYRQGRRWILDDDIRDVVVTPNGYSWFATAKGVSCIKLVPMTLREKADFFNAEIEKYHLRTEYGYVDSVRMKEPGVKIVDNQKHDSDNDGLWTSMYGAAHAFEYAVTKTPESKARANKAFRAIGFLSEVPQGGKHSPPFGFPARTILPTSGRNPNDHDSVEHDKEKREKDPDHLWKVLDPRWPVSADGQWYWKTDTSSDELDGHYFFYGAYYDLVAETEEEKSYCREVVDRVSTHLIEHDYALVDHDGQPTRWGQFGPHMINTDKMTDLRGLNAISLLAYIKTAYHVTGDPKYQEHYEKLLYEHDYFTNVLHPKWQNGPGTGNQSDDEMAFMCYYNLFQYETDPKLIKQYTRSMNRYFLQEQYELCPLFNFIYALNYYSTRFYWPEAIGDEIIPEAIDSLKRYPLDRFRWSMKNSHRLDMVHVQKHVIRQRNRGYLYNGYALPIDERFVEHWNHDPWRMDVHGNGTELADGASFLLPYYMGVYHGYVIEDPSSASPTSGSASEE</sequence>
<accession>A0A518CQ47</accession>
<evidence type="ECO:0000313" key="2">
    <source>
        <dbReference type="EMBL" id="QDU81350.1"/>
    </source>
</evidence>
<organism evidence="2 3">
    <name type="scientific">Polystyrenella longa</name>
    <dbReference type="NCBI Taxonomy" id="2528007"/>
    <lineage>
        <taxon>Bacteria</taxon>
        <taxon>Pseudomonadati</taxon>
        <taxon>Planctomycetota</taxon>
        <taxon>Planctomycetia</taxon>
        <taxon>Planctomycetales</taxon>
        <taxon>Planctomycetaceae</taxon>
        <taxon>Polystyrenella</taxon>
    </lineage>
</organism>
<proteinExistence type="predicted"/>
<keyword evidence="3" id="KW-1185">Reference proteome</keyword>